<evidence type="ECO:0000256" key="5">
    <source>
        <dbReference type="ARBA" id="ARBA00023125"/>
    </source>
</evidence>
<proteinExistence type="predicted"/>
<keyword evidence="11" id="KW-1185">Reference proteome</keyword>
<organism evidence="10 11">
    <name type="scientific">Absidia repens</name>
    <dbReference type="NCBI Taxonomy" id="90262"/>
    <lineage>
        <taxon>Eukaryota</taxon>
        <taxon>Fungi</taxon>
        <taxon>Fungi incertae sedis</taxon>
        <taxon>Mucoromycota</taxon>
        <taxon>Mucoromycotina</taxon>
        <taxon>Mucoromycetes</taxon>
        <taxon>Mucorales</taxon>
        <taxon>Cunninghamellaceae</taxon>
        <taxon>Absidia</taxon>
    </lineage>
</organism>
<dbReference type="Gene3D" id="4.10.240.10">
    <property type="entry name" value="Zn(2)-C6 fungal-type DNA-binding domain"/>
    <property type="match status" value="1"/>
</dbReference>
<comment type="subcellular location">
    <subcellularLocation>
        <location evidence="1">Nucleus</location>
    </subcellularLocation>
</comment>
<dbReference type="Pfam" id="PF00172">
    <property type="entry name" value="Zn_clus"/>
    <property type="match status" value="1"/>
</dbReference>
<feature type="compositionally biased region" description="Low complexity" evidence="8">
    <location>
        <begin position="758"/>
        <end position="768"/>
    </location>
</feature>
<evidence type="ECO:0000256" key="3">
    <source>
        <dbReference type="ARBA" id="ARBA00022833"/>
    </source>
</evidence>
<dbReference type="InterPro" id="IPR051615">
    <property type="entry name" value="Transcr_Regulatory_Elem"/>
</dbReference>
<evidence type="ECO:0000313" key="11">
    <source>
        <dbReference type="Proteomes" id="UP000193560"/>
    </source>
</evidence>
<dbReference type="InterPro" id="IPR007219">
    <property type="entry name" value="XnlR_reg_dom"/>
</dbReference>
<keyword evidence="6" id="KW-0804">Transcription</keyword>
<dbReference type="SUPFAM" id="SSF57701">
    <property type="entry name" value="Zn2/Cys6 DNA-binding domain"/>
    <property type="match status" value="1"/>
</dbReference>
<evidence type="ECO:0000256" key="7">
    <source>
        <dbReference type="ARBA" id="ARBA00023242"/>
    </source>
</evidence>
<feature type="domain" description="Zn(2)-C6 fungal-type" evidence="9">
    <location>
        <begin position="66"/>
        <end position="95"/>
    </location>
</feature>
<keyword evidence="4" id="KW-0805">Transcription regulation</keyword>
<evidence type="ECO:0000313" key="10">
    <source>
        <dbReference type="EMBL" id="ORZ07627.1"/>
    </source>
</evidence>
<feature type="region of interest" description="Disordered" evidence="8">
    <location>
        <begin position="141"/>
        <end position="160"/>
    </location>
</feature>
<dbReference type="GO" id="GO:0008270">
    <property type="term" value="F:zinc ion binding"/>
    <property type="evidence" value="ECO:0007669"/>
    <property type="project" value="InterPro"/>
</dbReference>
<evidence type="ECO:0000259" key="9">
    <source>
        <dbReference type="PROSITE" id="PS50048"/>
    </source>
</evidence>
<dbReference type="InterPro" id="IPR001138">
    <property type="entry name" value="Zn2Cys6_DnaBD"/>
</dbReference>
<dbReference type="PANTHER" id="PTHR31313">
    <property type="entry name" value="TY1 ENHANCER ACTIVATOR"/>
    <property type="match status" value="1"/>
</dbReference>
<sequence>MEVDQSSQQIRPFIHIQYPPPTTSSFSQFNSSQQRTTRPQQTHITHVQRPDSPPPPKRKRQQEGYACDKCRERRVRCDRVKPTCGKCEGKYDCAYSTHALKLDNVSMRQRMDNMQSTIQRMYDVLMRLETDYRDTVPRMLEQHGEQHNPPPPPPEQSTGSNELLATAIDMNDGELSTAPLLPPQQLTHYQPDPTIVDWAIGTGWHVSANNGLTSIHTDITSYEHLRDAVRRALHMTHQYQVPPLYTSPTHPQNQIFVDDLPSFAAFEKLGRISSPLPRLTSTSSSSPPGSSPASSTTSSSIASSESSSSSSSSSSIQTPGENTNNNNNNTDQLLETDVMTRLIHQHHQCGFPILVSPARFERHYKHGQLKSVVLSSIFCHIAPHACIYHPHLVHLQDFRTLGERFYDHSRMELGLDEQPNLSNIHQRTLLIAYDLDLGRVKRAFVHLGVAIRMCFALDLHRPAGYVQCTTAFEREQAKRVFWTVWFFDTMVPHFFAQSSTMRKEDIKIEVPCVLADFDPMETDQTRFAISIIHVRRLSGTEASLKDFYRSLPNTHRCASPIMAAHGSIHGGSGGGGGGSSLWSRRTYFCVLLDYCLFWIDLSRPRIPRKSAIRRTSQAAFAMLALFSHWFRFDDHFDCFFRPYLYHYMRIIQIFKNNITQQDGPRSPILVAQSQAALIKLFHMYCATPTHRSFAESQLEKDLLVFIQQHHILTLAQLQYGHHQDPDPMCINELIDDPEHSDYYGWGIFSVTQARNYNNSNNNQSSSTSGSGGGSTRGGSSTLSTSSSSMDMDNDNLYLS</sequence>
<dbReference type="SMART" id="SM00906">
    <property type="entry name" value="Fungal_trans"/>
    <property type="match status" value="1"/>
</dbReference>
<evidence type="ECO:0000256" key="1">
    <source>
        <dbReference type="ARBA" id="ARBA00004123"/>
    </source>
</evidence>
<dbReference type="GO" id="GO:0005634">
    <property type="term" value="C:nucleus"/>
    <property type="evidence" value="ECO:0007669"/>
    <property type="project" value="UniProtKB-SubCell"/>
</dbReference>
<dbReference type="SMART" id="SM00066">
    <property type="entry name" value="GAL4"/>
    <property type="match status" value="1"/>
</dbReference>
<feature type="region of interest" description="Disordered" evidence="8">
    <location>
        <begin position="1"/>
        <end position="64"/>
    </location>
</feature>
<dbReference type="GO" id="GO:0000981">
    <property type="term" value="F:DNA-binding transcription factor activity, RNA polymerase II-specific"/>
    <property type="evidence" value="ECO:0007669"/>
    <property type="project" value="InterPro"/>
</dbReference>
<dbReference type="Pfam" id="PF04082">
    <property type="entry name" value="Fungal_trans"/>
    <property type="match status" value="1"/>
</dbReference>
<keyword evidence="7" id="KW-0539">Nucleus</keyword>
<dbReference type="GO" id="GO:0003677">
    <property type="term" value="F:DNA binding"/>
    <property type="evidence" value="ECO:0007669"/>
    <property type="project" value="UniProtKB-KW"/>
</dbReference>
<feature type="region of interest" description="Disordered" evidence="8">
    <location>
        <begin position="758"/>
        <end position="799"/>
    </location>
</feature>
<evidence type="ECO:0000256" key="2">
    <source>
        <dbReference type="ARBA" id="ARBA00022723"/>
    </source>
</evidence>
<dbReference type="AlphaFoldDB" id="A0A1X2I290"/>
<dbReference type="Proteomes" id="UP000193560">
    <property type="component" value="Unassembled WGS sequence"/>
</dbReference>
<dbReference type="InterPro" id="IPR036864">
    <property type="entry name" value="Zn2-C6_fun-type_DNA-bd_sf"/>
</dbReference>
<feature type="compositionally biased region" description="Polar residues" evidence="8">
    <location>
        <begin position="1"/>
        <end position="10"/>
    </location>
</feature>
<feature type="compositionally biased region" description="Low complexity" evidence="8">
    <location>
        <begin position="777"/>
        <end position="788"/>
    </location>
</feature>
<feature type="compositionally biased region" description="Low complexity" evidence="8">
    <location>
        <begin position="275"/>
        <end position="315"/>
    </location>
</feature>
<keyword evidence="3" id="KW-0862">Zinc</keyword>
<dbReference type="PANTHER" id="PTHR31313:SF81">
    <property type="entry name" value="TY1 ENHANCER ACTIVATOR"/>
    <property type="match status" value="1"/>
</dbReference>
<accession>A0A1X2I290</accession>
<protein>
    <recommendedName>
        <fullName evidence="9">Zn(2)-C6 fungal-type domain-containing protein</fullName>
    </recommendedName>
</protein>
<dbReference type="GO" id="GO:0006351">
    <property type="term" value="P:DNA-templated transcription"/>
    <property type="evidence" value="ECO:0007669"/>
    <property type="project" value="InterPro"/>
</dbReference>
<dbReference type="EMBL" id="MCGE01000034">
    <property type="protein sequence ID" value="ORZ07627.1"/>
    <property type="molecule type" value="Genomic_DNA"/>
</dbReference>
<evidence type="ECO:0000256" key="6">
    <source>
        <dbReference type="ARBA" id="ARBA00023163"/>
    </source>
</evidence>
<dbReference type="CDD" id="cd00067">
    <property type="entry name" value="GAL4"/>
    <property type="match status" value="1"/>
</dbReference>
<evidence type="ECO:0000256" key="8">
    <source>
        <dbReference type="SAM" id="MobiDB-lite"/>
    </source>
</evidence>
<keyword evidence="5" id="KW-0238">DNA-binding</keyword>
<comment type="caution">
    <text evidence="10">The sequence shown here is derived from an EMBL/GenBank/DDBJ whole genome shotgun (WGS) entry which is preliminary data.</text>
</comment>
<gene>
    <name evidence="10" type="ORF">BCR42DRAFT_383287</name>
</gene>
<reference evidence="10 11" key="1">
    <citation type="submission" date="2016-07" db="EMBL/GenBank/DDBJ databases">
        <title>Pervasive Adenine N6-methylation of Active Genes in Fungi.</title>
        <authorList>
            <consortium name="DOE Joint Genome Institute"/>
            <person name="Mondo S.J."/>
            <person name="Dannebaum R.O."/>
            <person name="Kuo R.C."/>
            <person name="Labutti K."/>
            <person name="Haridas S."/>
            <person name="Kuo A."/>
            <person name="Salamov A."/>
            <person name="Ahrendt S.R."/>
            <person name="Lipzen A."/>
            <person name="Sullivan W."/>
            <person name="Andreopoulos W.B."/>
            <person name="Clum A."/>
            <person name="Lindquist E."/>
            <person name="Daum C."/>
            <person name="Ramamoorthy G.K."/>
            <person name="Gryganskyi A."/>
            <person name="Culley D."/>
            <person name="Magnuson J.K."/>
            <person name="James T.Y."/>
            <person name="O'Malley M.A."/>
            <person name="Stajich J.E."/>
            <person name="Spatafora J.W."/>
            <person name="Visel A."/>
            <person name="Grigoriev I.V."/>
        </authorList>
    </citation>
    <scope>NUCLEOTIDE SEQUENCE [LARGE SCALE GENOMIC DNA]</scope>
    <source>
        <strain evidence="10 11">NRRL 1336</strain>
    </source>
</reference>
<evidence type="ECO:0000256" key="4">
    <source>
        <dbReference type="ARBA" id="ARBA00023015"/>
    </source>
</evidence>
<name>A0A1X2I290_9FUNG</name>
<dbReference type="OrthoDB" id="2399539at2759"/>
<dbReference type="PROSITE" id="PS50048">
    <property type="entry name" value="ZN2_CY6_FUNGAL_2"/>
    <property type="match status" value="1"/>
</dbReference>
<dbReference type="CDD" id="cd12148">
    <property type="entry name" value="fungal_TF_MHR"/>
    <property type="match status" value="1"/>
</dbReference>
<feature type="compositionally biased region" description="Low complexity" evidence="8">
    <location>
        <begin position="23"/>
        <end position="45"/>
    </location>
</feature>
<dbReference type="STRING" id="90262.A0A1X2I290"/>
<keyword evidence="2" id="KW-0479">Metal-binding</keyword>
<feature type="region of interest" description="Disordered" evidence="8">
    <location>
        <begin position="275"/>
        <end position="331"/>
    </location>
</feature>